<dbReference type="InterPro" id="IPR011042">
    <property type="entry name" value="6-blade_b-propeller_TolB-like"/>
</dbReference>
<dbReference type="SUPFAM" id="SSF101898">
    <property type="entry name" value="NHL repeat"/>
    <property type="match status" value="1"/>
</dbReference>
<name>A0A3D8J6E0_9HELI</name>
<organism evidence="1 2">
    <name type="scientific">Helicobacter aurati</name>
    <dbReference type="NCBI Taxonomy" id="137778"/>
    <lineage>
        <taxon>Bacteria</taxon>
        <taxon>Pseudomonadati</taxon>
        <taxon>Campylobacterota</taxon>
        <taxon>Epsilonproteobacteria</taxon>
        <taxon>Campylobacterales</taxon>
        <taxon>Helicobacteraceae</taxon>
        <taxon>Helicobacter</taxon>
    </lineage>
</organism>
<dbReference type="RefSeq" id="WP_104763232.1">
    <property type="nucleotide sequence ID" value="NZ_FZPM01000017.1"/>
</dbReference>
<evidence type="ECO:0000313" key="1">
    <source>
        <dbReference type="EMBL" id="RDU73059.1"/>
    </source>
</evidence>
<reference evidence="1 2" key="1">
    <citation type="submission" date="2018-04" db="EMBL/GenBank/DDBJ databases">
        <title>Novel Campyloabacter and Helicobacter Species and Strains.</title>
        <authorList>
            <person name="Mannion A.J."/>
            <person name="Shen Z."/>
            <person name="Fox J.G."/>
        </authorList>
    </citation>
    <scope>NUCLEOTIDE SEQUENCE [LARGE SCALE GENOMIC DNA]</scope>
    <source>
        <strain evidence="1 2">MIT 97-5075</strain>
    </source>
</reference>
<dbReference type="Gene3D" id="2.120.10.30">
    <property type="entry name" value="TolB, C-terminal domain"/>
    <property type="match status" value="1"/>
</dbReference>
<dbReference type="AlphaFoldDB" id="A0A3D8J6E0"/>
<accession>A0A3D8J6E0</accession>
<gene>
    <name evidence="1" type="ORF">CQA66_02150</name>
</gene>
<dbReference type="OrthoDB" id="7675395at2"/>
<protein>
    <submittedName>
        <fullName evidence="1">Uncharacterized protein</fullName>
    </submittedName>
</protein>
<keyword evidence="2" id="KW-1185">Reference proteome</keyword>
<dbReference type="EMBL" id="NXLW01000003">
    <property type="protein sequence ID" value="RDU73059.1"/>
    <property type="molecule type" value="Genomic_DNA"/>
</dbReference>
<evidence type="ECO:0000313" key="2">
    <source>
        <dbReference type="Proteomes" id="UP000256424"/>
    </source>
</evidence>
<dbReference type="Proteomes" id="UP000256424">
    <property type="component" value="Unassembled WGS sequence"/>
</dbReference>
<proteinExistence type="predicted"/>
<sequence>MKIVVFLLILLWGGESFVWAQEVKVHTLANQLIMPNRIIADKSFLYISNVANNTSNTIKRGNAFISKVSKTGVLIESHFIKNLDYPQGMVVLNNILYVMDSDRIKGFNLRTKKQVFNLQINGESHLNDIIYGGANTLFVSGRTTGVIFVVDLKRKSYSTFVVIPFSLCSPYRLAYYGTNLYVITSCRQEQARILQIDIHRKNITHLSSLSGKFSDIAVTDKGEIFVSKREDKVAQHVEEESVNVRNILYKITPEGRVFEIYLEKEIRNFSDFLIDSQTLWFLDSENAHLLQIVFPKTAV</sequence>
<comment type="caution">
    <text evidence="1">The sequence shown here is derived from an EMBL/GenBank/DDBJ whole genome shotgun (WGS) entry which is preliminary data.</text>
</comment>